<dbReference type="EMBL" id="FPHD01000057">
    <property type="protein sequence ID" value="SFV61487.1"/>
    <property type="molecule type" value="Genomic_DNA"/>
</dbReference>
<dbReference type="GO" id="GO:0006631">
    <property type="term" value="P:fatty acid metabolic process"/>
    <property type="evidence" value="ECO:0007669"/>
    <property type="project" value="TreeGrafter"/>
</dbReference>
<evidence type="ECO:0000313" key="4">
    <source>
        <dbReference type="EMBL" id="SFV61487.1"/>
    </source>
</evidence>
<accession>A0A1W1C6U8</accession>
<dbReference type="InterPro" id="IPR042099">
    <property type="entry name" value="ANL_N_sf"/>
</dbReference>
<keyword evidence="2 4" id="KW-0436">Ligase</keyword>
<sequence length="381" mass="43192">MRIYDIDKKCYVDIVKYDDPATKVEQLADSLYCYQHNIFKVVYDQSQPALKSYIATLDNALLHEEKMQWLFFTSGTTGTPTGVYKTKQNSYEQAQALIKTFKGMKFDRVVTTVPFVHIYGIDIGGVVPFELDIDIWVKENFLPEELALEAQKEHTLVVTTPLFIKALNRIKKDVKFTNTLFLTSTAPLPAEEAKAFKEHYGASVIQMFASTETGLISYKTDDETILTAYDIVQVSQNNDRLCVSSPLVTKKVINNGVKEDIMLPFQTEDIIEIVNEKRFKLLGRSSNLAKIAGKRISTMQIESLLEHIEGVDAVLIKIRRDDKALKDEILDIYVEGIYALNAKTVRAELKKALGTIHIPFKIHNNMKILRSSVGKKIGIEQ</sequence>
<feature type="domain" description="AMP-dependent synthetase/ligase" evidence="3">
    <location>
        <begin position="49"/>
        <end position="219"/>
    </location>
</feature>
<dbReference type="SUPFAM" id="SSF56801">
    <property type="entry name" value="Acetyl-CoA synthetase-like"/>
    <property type="match status" value="1"/>
</dbReference>
<organism evidence="4">
    <name type="scientific">hydrothermal vent metagenome</name>
    <dbReference type="NCBI Taxonomy" id="652676"/>
    <lineage>
        <taxon>unclassified sequences</taxon>
        <taxon>metagenomes</taxon>
        <taxon>ecological metagenomes</taxon>
    </lineage>
</organism>
<dbReference type="Pfam" id="PF00501">
    <property type="entry name" value="AMP-binding"/>
    <property type="match status" value="1"/>
</dbReference>
<reference evidence="4" key="1">
    <citation type="submission" date="2016-10" db="EMBL/GenBank/DDBJ databases">
        <authorList>
            <person name="de Groot N.N."/>
        </authorList>
    </citation>
    <scope>NUCLEOTIDE SEQUENCE</scope>
</reference>
<name>A0A1W1C6U8_9ZZZZ</name>
<gene>
    <name evidence="4" type="ORF">MNB_SV-8-1208</name>
</gene>
<dbReference type="PANTHER" id="PTHR43201:SF5">
    <property type="entry name" value="MEDIUM-CHAIN ACYL-COA LIGASE ACSF2, MITOCHONDRIAL"/>
    <property type="match status" value="1"/>
</dbReference>
<dbReference type="AlphaFoldDB" id="A0A1W1C6U8"/>
<evidence type="ECO:0000259" key="3">
    <source>
        <dbReference type="Pfam" id="PF00501"/>
    </source>
</evidence>
<dbReference type="Gene3D" id="3.40.50.12780">
    <property type="entry name" value="N-terminal domain of ligase-like"/>
    <property type="match status" value="1"/>
</dbReference>
<evidence type="ECO:0000256" key="1">
    <source>
        <dbReference type="ARBA" id="ARBA00006432"/>
    </source>
</evidence>
<protein>
    <submittedName>
        <fullName evidence="4">FIGfam138462: Acyl-CoA synthetase, AMP-(Fatty) acid ligase</fullName>
    </submittedName>
</protein>
<proteinExistence type="inferred from homology"/>
<dbReference type="PANTHER" id="PTHR43201">
    <property type="entry name" value="ACYL-COA SYNTHETASE"/>
    <property type="match status" value="1"/>
</dbReference>
<dbReference type="GO" id="GO:0031956">
    <property type="term" value="F:medium-chain fatty acid-CoA ligase activity"/>
    <property type="evidence" value="ECO:0007669"/>
    <property type="project" value="TreeGrafter"/>
</dbReference>
<dbReference type="InterPro" id="IPR000873">
    <property type="entry name" value="AMP-dep_synth/lig_dom"/>
</dbReference>
<evidence type="ECO:0000256" key="2">
    <source>
        <dbReference type="ARBA" id="ARBA00022598"/>
    </source>
</evidence>
<comment type="similarity">
    <text evidence="1">Belongs to the ATP-dependent AMP-binding enzyme family.</text>
</comment>